<evidence type="ECO:0000313" key="2">
    <source>
        <dbReference type="EMBL" id="MCE5169081.1"/>
    </source>
</evidence>
<dbReference type="RefSeq" id="WP_233696161.1">
    <property type="nucleotide sequence ID" value="NZ_JAJNBZ010000003.1"/>
</dbReference>
<organism evidence="2 3">
    <name type="scientific">Paenibacillus profundus</name>
    <dbReference type="NCBI Taxonomy" id="1173085"/>
    <lineage>
        <taxon>Bacteria</taxon>
        <taxon>Bacillati</taxon>
        <taxon>Bacillota</taxon>
        <taxon>Bacilli</taxon>
        <taxon>Bacillales</taxon>
        <taxon>Paenibacillaceae</taxon>
        <taxon>Paenibacillus</taxon>
    </lineage>
</organism>
<evidence type="ECO:0000256" key="1">
    <source>
        <dbReference type="SAM" id="SignalP"/>
    </source>
</evidence>
<sequence length="333" mass="36898">MTMKKWMMGMTIASLLLASYPMNAAYAAETVIIQETVNTSDSQPEQSVIDAAQKELRAFLNDSAVELEVEKNGISDISPLWIFKNKVGRGRIHVDKKTGGITGIFADYKWSELNESVKDTATQVIRKLDPNKTFAAESVSREKKFLSDGTVHEWVMTGKEIMITLDADTLKAKSATISYPFDQATDKKALNAGLNALKTMNGGKAVQLDVAIHYAGEKYDGWKFHDTFANYVVDIESQTGKVTNIDLWGHKEAVNKTVKAVKKDKKPFYAKNQAIAAAKPMVKKLFDIDLTGYDVAIKKDNYTFIKKGQPTLSANIDAKGGFWSYTVLDPDSN</sequence>
<accession>A0ABS8YBW3</accession>
<keyword evidence="3" id="KW-1185">Reference proteome</keyword>
<protein>
    <recommendedName>
        <fullName evidence="4">PepSY domain-containing protein</fullName>
    </recommendedName>
</protein>
<keyword evidence="1" id="KW-0732">Signal</keyword>
<feature type="signal peptide" evidence="1">
    <location>
        <begin position="1"/>
        <end position="27"/>
    </location>
</feature>
<reference evidence="2 3" key="1">
    <citation type="submission" date="2021-11" db="EMBL/GenBank/DDBJ databases">
        <title>Draft genome sequence of Paenibacillus profundus YoMME, a new Gram-positive bacteria with exoelectrogenic properties.</title>
        <authorList>
            <person name="Hubenova Y."/>
            <person name="Hubenova E."/>
            <person name="Manasiev Y."/>
            <person name="Peykov S."/>
            <person name="Mitov M."/>
        </authorList>
    </citation>
    <scope>NUCLEOTIDE SEQUENCE [LARGE SCALE GENOMIC DNA]</scope>
    <source>
        <strain evidence="2 3">YoMME</strain>
    </source>
</reference>
<gene>
    <name evidence="2" type="ORF">LQV63_07130</name>
</gene>
<evidence type="ECO:0000313" key="3">
    <source>
        <dbReference type="Proteomes" id="UP001199916"/>
    </source>
</evidence>
<comment type="caution">
    <text evidence="2">The sequence shown here is derived from an EMBL/GenBank/DDBJ whole genome shotgun (WGS) entry which is preliminary data.</text>
</comment>
<evidence type="ECO:0008006" key="4">
    <source>
        <dbReference type="Google" id="ProtNLM"/>
    </source>
</evidence>
<dbReference type="Proteomes" id="UP001199916">
    <property type="component" value="Unassembled WGS sequence"/>
</dbReference>
<feature type="chain" id="PRO_5047528391" description="PepSY domain-containing protein" evidence="1">
    <location>
        <begin position="28"/>
        <end position="333"/>
    </location>
</feature>
<dbReference type="EMBL" id="JAJNBZ010000003">
    <property type="protein sequence ID" value="MCE5169081.1"/>
    <property type="molecule type" value="Genomic_DNA"/>
</dbReference>
<proteinExistence type="predicted"/>
<name>A0ABS8YBW3_9BACL</name>